<dbReference type="KEGG" id="lvn:BWR22_10140"/>
<dbReference type="HAMAP" id="MF_02126">
    <property type="entry name" value="RF_methyltr_PrmC"/>
    <property type="match status" value="1"/>
</dbReference>
<organism evidence="8 9">
    <name type="scientific">Lacinutrix venerupis</name>
    <dbReference type="NCBI Taxonomy" id="1486034"/>
    <lineage>
        <taxon>Bacteria</taxon>
        <taxon>Pseudomonadati</taxon>
        <taxon>Bacteroidota</taxon>
        <taxon>Flavobacteriia</taxon>
        <taxon>Flavobacteriales</taxon>
        <taxon>Flavobacteriaceae</taxon>
        <taxon>Lacinutrix</taxon>
    </lineage>
</organism>
<dbReference type="InterPro" id="IPR019874">
    <property type="entry name" value="RF_methyltr_PrmC"/>
</dbReference>
<evidence type="ECO:0000256" key="4">
    <source>
        <dbReference type="ARBA" id="ARBA00048391"/>
    </source>
</evidence>
<dbReference type="CDD" id="cd02440">
    <property type="entry name" value="AdoMet_MTases"/>
    <property type="match status" value="1"/>
</dbReference>
<dbReference type="EMBL" id="CP019352">
    <property type="protein sequence ID" value="APY00656.1"/>
    <property type="molecule type" value="Genomic_DNA"/>
</dbReference>
<feature type="binding site" evidence="5">
    <location>
        <begin position="123"/>
        <end position="127"/>
    </location>
    <ligand>
        <name>S-adenosyl-L-methionine</name>
        <dbReference type="ChEBI" id="CHEBI:59789"/>
    </ligand>
</feature>
<dbReference type="InterPro" id="IPR007848">
    <property type="entry name" value="Small_mtfrase_dom"/>
</dbReference>
<comment type="catalytic activity">
    <reaction evidence="4 5">
        <text>L-glutaminyl-[peptide chain release factor] + S-adenosyl-L-methionine = N(5)-methyl-L-glutaminyl-[peptide chain release factor] + S-adenosyl-L-homocysteine + H(+)</text>
        <dbReference type="Rhea" id="RHEA:42896"/>
        <dbReference type="Rhea" id="RHEA-COMP:10271"/>
        <dbReference type="Rhea" id="RHEA-COMP:10272"/>
        <dbReference type="ChEBI" id="CHEBI:15378"/>
        <dbReference type="ChEBI" id="CHEBI:30011"/>
        <dbReference type="ChEBI" id="CHEBI:57856"/>
        <dbReference type="ChEBI" id="CHEBI:59789"/>
        <dbReference type="ChEBI" id="CHEBI:61891"/>
        <dbReference type="EC" id="2.1.1.297"/>
    </reaction>
</comment>
<feature type="binding site" evidence="5">
    <location>
        <position position="146"/>
    </location>
    <ligand>
        <name>S-adenosyl-L-methionine</name>
        <dbReference type="ChEBI" id="CHEBI:59789"/>
    </ligand>
</feature>
<keyword evidence="3 5" id="KW-0949">S-adenosyl-L-methionine</keyword>
<sequence>MLVKDLENIFHETLDVIYGKEEVSSFFFLCTEAFYNISRLDIALNRKISITKEEQQPIFNALEALKKEQPIQYILGETEFFGLPFKVNENTLIPRPETEELVQLIIDSKKSKTSTQLSILDIGTGSGCIAIALAKNLNNAQLYALDVSEKAIEKAKENATLNNVDINFLEGSILKDDDCNTLFKNLEFNIIVSNPPYVRNLEKVEIQNNVLNNEPHLALFVEDNDPLIFYRAITKFAKNKLKQNGQLFFEINEYLGEETKDLVESFGFKNVEILKDIFNKNRMLKANI</sequence>
<dbReference type="NCBIfam" id="TIGR00536">
    <property type="entry name" value="hemK_fam"/>
    <property type="match status" value="1"/>
</dbReference>
<evidence type="ECO:0000313" key="9">
    <source>
        <dbReference type="Proteomes" id="UP000187506"/>
    </source>
</evidence>
<dbReference type="InterPro" id="IPR029063">
    <property type="entry name" value="SAM-dependent_MTases_sf"/>
</dbReference>
<dbReference type="GO" id="GO:0032259">
    <property type="term" value="P:methylation"/>
    <property type="evidence" value="ECO:0007669"/>
    <property type="project" value="UniProtKB-KW"/>
</dbReference>
<evidence type="ECO:0000256" key="2">
    <source>
        <dbReference type="ARBA" id="ARBA00022679"/>
    </source>
</evidence>
<dbReference type="Proteomes" id="UP000187506">
    <property type="component" value="Chromosome"/>
</dbReference>
<evidence type="ECO:0000256" key="1">
    <source>
        <dbReference type="ARBA" id="ARBA00022603"/>
    </source>
</evidence>
<dbReference type="InterPro" id="IPR002052">
    <property type="entry name" value="DNA_methylase_N6_adenine_CS"/>
</dbReference>
<comment type="caution">
    <text evidence="5">Lacks conserved residue(s) required for the propagation of feature annotation.</text>
</comment>
<evidence type="ECO:0000256" key="5">
    <source>
        <dbReference type="HAMAP-Rule" id="MF_02126"/>
    </source>
</evidence>
<accession>A0AAC9PX10</accession>
<dbReference type="NCBIfam" id="TIGR03534">
    <property type="entry name" value="RF_mod_PrmC"/>
    <property type="match status" value="1"/>
</dbReference>
<keyword evidence="2 5" id="KW-0808">Transferase</keyword>
<evidence type="ECO:0000259" key="6">
    <source>
        <dbReference type="Pfam" id="PF05175"/>
    </source>
</evidence>
<proteinExistence type="inferred from homology"/>
<dbReference type="PANTHER" id="PTHR18895">
    <property type="entry name" value="HEMK METHYLTRANSFERASE"/>
    <property type="match status" value="1"/>
</dbReference>
<evidence type="ECO:0000313" key="8">
    <source>
        <dbReference type="EMBL" id="APY00656.1"/>
    </source>
</evidence>
<dbReference type="InterPro" id="IPR004556">
    <property type="entry name" value="HemK-like"/>
</dbReference>
<dbReference type="PROSITE" id="PS00092">
    <property type="entry name" value="N6_MTASE"/>
    <property type="match status" value="1"/>
</dbReference>
<evidence type="ECO:0000256" key="3">
    <source>
        <dbReference type="ARBA" id="ARBA00022691"/>
    </source>
</evidence>
<dbReference type="Pfam" id="PF05175">
    <property type="entry name" value="MTS"/>
    <property type="match status" value="1"/>
</dbReference>
<feature type="domain" description="Release factor glutamine methyltransferase N-terminal" evidence="7">
    <location>
        <begin position="32"/>
        <end position="76"/>
    </location>
</feature>
<dbReference type="SUPFAM" id="SSF53335">
    <property type="entry name" value="S-adenosyl-L-methionine-dependent methyltransferases"/>
    <property type="match status" value="1"/>
</dbReference>
<dbReference type="InterPro" id="IPR040758">
    <property type="entry name" value="PrmC_N"/>
</dbReference>
<keyword evidence="1 5" id="KW-0489">Methyltransferase</keyword>
<feature type="binding site" evidence="5">
    <location>
        <position position="194"/>
    </location>
    <ligand>
        <name>S-adenosyl-L-methionine</name>
        <dbReference type="ChEBI" id="CHEBI:59789"/>
    </ligand>
</feature>
<feature type="domain" description="Methyltransferase small" evidence="6">
    <location>
        <begin position="115"/>
        <end position="211"/>
    </location>
</feature>
<dbReference type="AlphaFoldDB" id="A0AAC9PX10"/>
<protein>
    <recommendedName>
        <fullName evidence="5">Release factor glutamine methyltransferase</fullName>
        <shortName evidence="5">RF MTase</shortName>
        <ecNumber evidence="5">2.1.1.297</ecNumber>
    </recommendedName>
    <alternativeName>
        <fullName evidence="5">N5-glutamine methyltransferase PrmC</fullName>
    </alternativeName>
    <alternativeName>
        <fullName evidence="5">Protein-(glutamine-N5) MTase PrmC</fullName>
    </alternativeName>
    <alternativeName>
        <fullName evidence="5">Protein-glutamine N-methyltransferase PrmC</fullName>
    </alternativeName>
</protein>
<dbReference type="Pfam" id="PF17827">
    <property type="entry name" value="PrmC_N"/>
    <property type="match status" value="1"/>
</dbReference>
<dbReference type="GO" id="GO:0003676">
    <property type="term" value="F:nucleic acid binding"/>
    <property type="evidence" value="ECO:0007669"/>
    <property type="project" value="InterPro"/>
</dbReference>
<keyword evidence="9" id="KW-1185">Reference proteome</keyword>
<comment type="similarity">
    <text evidence="5">Belongs to the protein N5-glutamine methyltransferase family. PrmC subfamily.</text>
</comment>
<dbReference type="PANTHER" id="PTHR18895:SF74">
    <property type="entry name" value="MTRF1L RELEASE FACTOR GLUTAMINE METHYLTRANSFERASE"/>
    <property type="match status" value="1"/>
</dbReference>
<evidence type="ECO:0000259" key="7">
    <source>
        <dbReference type="Pfam" id="PF17827"/>
    </source>
</evidence>
<reference evidence="8 9" key="1">
    <citation type="submission" date="2017-01" db="EMBL/GenBank/DDBJ databases">
        <title>Complete genome of Lacinutrix venerupis DOK2-8 isolated from seawater in Dokdo.</title>
        <authorList>
            <person name="Chi W.-J."/>
            <person name="Kim J.H."/>
        </authorList>
    </citation>
    <scope>NUCLEOTIDE SEQUENCE [LARGE SCALE GENOMIC DNA]</scope>
    <source>
        <strain evidence="8 9">DOK2-8</strain>
    </source>
</reference>
<feature type="binding site" evidence="5">
    <location>
        <begin position="194"/>
        <end position="197"/>
    </location>
    <ligand>
        <name>substrate</name>
    </ligand>
</feature>
<dbReference type="GO" id="GO:0102559">
    <property type="term" value="F:peptide chain release factor N(5)-glutamine methyltransferase activity"/>
    <property type="evidence" value="ECO:0007669"/>
    <property type="project" value="UniProtKB-EC"/>
</dbReference>
<dbReference type="InterPro" id="IPR050320">
    <property type="entry name" value="N5-glutamine_MTase"/>
</dbReference>
<gene>
    <name evidence="5" type="primary">prmC</name>
    <name evidence="8" type="ORF">BWR22_10140</name>
</gene>
<dbReference type="RefSeq" id="WP_076733562.1">
    <property type="nucleotide sequence ID" value="NZ_CP019352.1"/>
</dbReference>
<dbReference type="EC" id="2.1.1.297" evidence="5"/>
<dbReference type="Gene3D" id="3.40.50.150">
    <property type="entry name" value="Vaccinia Virus protein VP39"/>
    <property type="match status" value="1"/>
</dbReference>
<dbReference type="Gene3D" id="1.10.8.10">
    <property type="entry name" value="DNA helicase RuvA subunit, C-terminal domain"/>
    <property type="match status" value="1"/>
</dbReference>
<comment type="function">
    <text evidence="5">Methylates the class 1 translation termination release factors RF1/PrfA and RF2/PrfB on the glutamine residue of the universally conserved GGQ motif.</text>
</comment>
<name>A0AAC9PX10_9FLAO</name>